<gene>
    <name evidence="2" type="ORF">LTR78_004280</name>
</gene>
<dbReference type="Proteomes" id="UP001274830">
    <property type="component" value="Unassembled WGS sequence"/>
</dbReference>
<accession>A0AAE1C2F6</accession>
<evidence type="ECO:0000313" key="3">
    <source>
        <dbReference type="Proteomes" id="UP001274830"/>
    </source>
</evidence>
<feature type="compositionally biased region" description="Acidic residues" evidence="1">
    <location>
        <begin position="133"/>
        <end position="148"/>
    </location>
</feature>
<sequence length="148" mass="15385">MAPGDNGGGKLSWQAVKKLCTPGDIDRLACLAVAHINGADQSKVYHVAAQQFGGNIKPESYKRGMWVISKKIKDAGGAVDSGNEVDGRDAQAKTKGGAKRGPKRKACSESSEGEKKPKRAKKSGIAASAAVEAEGEEATDPDLDGTFT</sequence>
<evidence type="ECO:0000256" key="1">
    <source>
        <dbReference type="SAM" id="MobiDB-lite"/>
    </source>
</evidence>
<feature type="region of interest" description="Disordered" evidence="1">
    <location>
        <begin position="76"/>
        <end position="148"/>
    </location>
</feature>
<protein>
    <submittedName>
        <fullName evidence="2">Uncharacterized protein</fullName>
    </submittedName>
</protein>
<organism evidence="2 3">
    <name type="scientific">Recurvomyces mirabilis</name>
    <dbReference type="NCBI Taxonomy" id="574656"/>
    <lineage>
        <taxon>Eukaryota</taxon>
        <taxon>Fungi</taxon>
        <taxon>Dikarya</taxon>
        <taxon>Ascomycota</taxon>
        <taxon>Pezizomycotina</taxon>
        <taxon>Dothideomycetes</taxon>
        <taxon>Dothideomycetidae</taxon>
        <taxon>Mycosphaerellales</taxon>
        <taxon>Teratosphaeriaceae</taxon>
        <taxon>Recurvomyces</taxon>
    </lineage>
</organism>
<proteinExistence type="predicted"/>
<keyword evidence="3" id="KW-1185">Reference proteome</keyword>
<reference evidence="2" key="1">
    <citation type="submission" date="2023-07" db="EMBL/GenBank/DDBJ databases">
        <title>Black Yeasts Isolated from many extreme environments.</title>
        <authorList>
            <person name="Coleine C."/>
            <person name="Stajich J.E."/>
            <person name="Selbmann L."/>
        </authorList>
    </citation>
    <scope>NUCLEOTIDE SEQUENCE</scope>
    <source>
        <strain evidence="2">CCFEE 5485</strain>
    </source>
</reference>
<dbReference type="AlphaFoldDB" id="A0AAE1C2F6"/>
<dbReference type="EMBL" id="JAUTXT010000013">
    <property type="protein sequence ID" value="KAK3675639.1"/>
    <property type="molecule type" value="Genomic_DNA"/>
</dbReference>
<evidence type="ECO:0000313" key="2">
    <source>
        <dbReference type="EMBL" id="KAK3675639.1"/>
    </source>
</evidence>
<comment type="caution">
    <text evidence="2">The sequence shown here is derived from an EMBL/GenBank/DDBJ whole genome shotgun (WGS) entry which is preliminary data.</text>
</comment>
<feature type="compositionally biased region" description="Basic residues" evidence="1">
    <location>
        <begin position="96"/>
        <end position="105"/>
    </location>
</feature>
<name>A0AAE1C2F6_9PEZI</name>